<dbReference type="InterPro" id="IPR029058">
    <property type="entry name" value="AB_hydrolase_fold"/>
</dbReference>
<dbReference type="Gene3D" id="3.40.50.1820">
    <property type="entry name" value="alpha/beta hydrolase"/>
    <property type="match status" value="1"/>
</dbReference>
<proteinExistence type="predicted"/>
<accession>A0A6L9UG48</accession>
<protein>
    <submittedName>
        <fullName evidence="2">Lipase</fullName>
    </submittedName>
</protein>
<organism evidence="2 3">
    <name type="scientific">Rhizobium lusitanum</name>
    <dbReference type="NCBI Taxonomy" id="293958"/>
    <lineage>
        <taxon>Bacteria</taxon>
        <taxon>Pseudomonadati</taxon>
        <taxon>Pseudomonadota</taxon>
        <taxon>Alphaproteobacteria</taxon>
        <taxon>Hyphomicrobiales</taxon>
        <taxon>Rhizobiaceae</taxon>
        <taxon>Rhizobium/Agrobacterium group</taxon>
        <taxon>Rhizobium</taxon>
    </lineage>
</organism>
<sequence length="208" mass="22896">MVREPAATRRSLLVSGLAFAFLSLDARANPKSTLAIGRNRERGRPEVYLLRGLANIFSTGLDEIGRKLQADGIDARVEAFTAWRSISDKIVGDRQKYGKQPIALVGHSLGANAIISLAEELDKHHIQVDYIASFAATSPDPLPGNVKRAVNFYFASRSWGLPLSGGPRFAGRLENRDCSGDLRINHFNVEKQSALQDSVVRDIRRVTK</sequence>
<evidence type="ECO:0000313" key="3">
    <source>
        <dbReference type="Proteomes" id="UP000483035"/>
    </source>
</evidence>
<feature type="chain" id="PRO_5026798136" evidence="1">
    <location>
        <begin position="29"/>
        <end position="208"/>
    </location>
</feature>
<gene>
    <name evidence="2" type="ORF">GR212_26480</name>
</gene>
<comment type="caution">
    <text evidence="2">The sequence shown here is derived from an EMBL/GenBank/DDBJ whole genome shotgun (WGS) entry which is preliminary data.</text>
</comment>
<feature type="signal peptide" evidence="1">
    <location>
        <begin position="1"/>
        <end position="28"/>
    </location>
</feature>
<evidence type="ECO:0000256" key="1">
    <source>
        <dbReference type="SAM" id="SignalP"/>
    </source>
</evidence>
<reference evidence="2 3" key="1">
    <citation type="submission" date="2019-12" db="EMBL/GenBank/DDBJ databases">
        <title>Rhizobium genotypes associated with high levels of biological nitrogen fixation by grain legumes in a temperate-maritime cropping system.</title>
        <authorList>
            <person name="Maluk M."/>
            <person name="Francesc Ferrando Molina F."/>
            <person name="Lopez Del Egido L."/>
            <person name="Lafos M."/>
            <person name="Langarica-Fuentes A."/>
            <person name="Gebre Yohannes G."/>
            <person name="Young M.W."/>
            <person name="Martin P."/>
            <person name="Gantlett R."/>
            <person name="Kenicer G."/>
            <person name="Hawes C."/>
            <person name="Begg G.S."/>
            <person name="Quilliam R.S."/>
            <person name="Squire G.R."/>
            <person name="Poole P.S."/>
            <person name="Young P.W."/>
            <person name="Iannetta P.M."/>
            <person name="James E.K."/>
        </authorList>
    </citation>
    <scope>NUCLEOTIDE SEQUENCE [LARGE SCALE GENOMIC DNA]</scope>
    <source>
        <strain evidence="2 3">JHI1118</strain>
    </source>
</reference>
<dbReference type="EMBL" id="WUEY01000016">
    <property type="protein sequence ID" value="NEI73116.1"/>
    <property type="molecule type" value="Genomic_DNA"/>
</dbReference>
<dbReference type="Proteomes" id="UP000483035">
    <property type="component" value="Unassembled WGS sequence"/>
</dbReference>
<keyword evidence="1" id="KW-0732">Signal</keyword>
<dbReference type="SUPFAM" id="SSF53474">
    <property type="entry name" value="alpha/beta-Hydrolases"/>
    <property type="match status" value="1"/>
</dbReference>
<dbReference type="AlphaFoldDB" id="A0A6L9UG48"/>
<evidence type="ECO:0000313" key="2">
    <source>
        <dbReference type="EMBL" id="NEI73116.1"/>
    </source>
</evidence>
<name>A0A6L9UG48_9HYPH</name>